<evidence type="ECO:0000313" key="3">
    <source>
        <dbReference type="Proteomes" id="UP001549184"/>
    </source>
</evidence>
<organism evidence="2 3">
    <name type="scientific">Dyella japonica</name>
    <dbReference type="NCBI Taxonomy" id="231455"/>
    <lineage>
        <taxon>Bacteria</taxon>
        <taxon>Pseudomonadati</taxon>
        <taxon>Pseudomonadota</taxon>
        <taxon>Gammaproteobacteria</taxon>
        <taxon>Lysobacterales</taxon>
        <taxon>Rhodanobacteraceae</taxon>
        <taxon>Dyella</taxon>
    </lineage>
</organism>
<dbReference type="InterPro" id="IPR001296">
    <property type="entry name" value="Glyco_trans_1"/>
</dbReference>
<dbReference type="InterPro" id="IPR050194">
    <property type="entry name" value="Glycosyltransferase_grp1"/>
</dbReference>
<dbReference type="EMBL" id="JBEPMU010000002">
    <property type="protein sequence ID" value="MET3652113.1"/>
    <property type="molecule type" value="Genomic_DNA"/>
</dbReference>
<dbReference type="Gene3D" id="3.40.50.2000">
    <property type="entry name" value="Glycogen Phosphorylase B"/>
    <property type="match status" value="1"/>
</dbReference>
<dbReference type="RefSeq" id="WP_354013515.1">
    <property type="nucleotide sequence ID" value="NZ_JBEPMU010000002.1"/>
</dbReference>
<evidence type="ECO:0000259" key="1">
    <source>
        <dbReference type="Pfam" id="PF00534"/>
    </source>
</evidence>
<dbReference type="PANTHER" id="PTHR45947">
    <property type="entry name" value="SULFOQUINOVOSYL TRANSFERASE SQD2"/>
    <property type="match status" value="1"/>
</dbReference>
<keyword evidence="3" id="KW-1185">Reference proteome</keyword>
<dbReference type="CDD" id="cd03801">
    <property type="entry name" value="GT4_PimA-like"/>
    <property type="match status" value="1"/>
</dbReference>
<reference evidence="2 3" key="1">
    <citation type="submission" date="2024-06" db="EMBL/GenBank/DDBJ databases">
        <title>Sorghum-associated microbial communities from plants grown in Nebraska, USA.</title>
        <authorList>
            <person name="Schachtman D."/>
        </authorList>
    </citation>
    <scope>NUCLEOTIDE SEQUENCE [LARGE SCALE GENOMIC DNA]</scope>
    <source>
        <strain evidence="2 3">1073</strain>
    </source>
</reference>
<protein>
    <submittedName>
        <fullName evidence="2">Glycosyltransferase involved in cell wall biosynthesis</fullName>
    </submittedName>
</protein>
<dbReference type="PANTHER" id="PTHR45947:SF13">
    <property type="entry name" value="TRANSFERASE"/>
    <property type="match status" value="1"/>
</dbReference>
<dbReference type="Pfam" id="PF00534">
    <property type="entry name" value="Glycos_transf_1"/>
    <property type="match status" value="1"/>
</dbReference>
<gene>
    <name evidence="2" type="ORF">ABIC75_001835</name>
</gene>
<feature type="domain" description="Glycosyl transferase family 1" evidence="1">
    <location>
        <begin position="2"/>
        <end position="116"/>
    </location>
</feature>
<accession>A0ABV2JWE0</accession>
<sequence>MGFDLLLEAMDSLSLDAFHLTVVGEAVEKSFEPPASSKITYAGWLAPAAVREHIAKSDVLIVPSRWESFCLVAAEAQVLGLPVIAGNHCSLPEIVENARTGMLFSPHSASAIAEAIGACTVEMLAKMGEEALGLSRHRFTLEEMNRLTLESYSA</sequence>
<comment type="caution">
    <text evidence="2">The sequence shown here is derived from an EMBL/GenBank/DDBJ whole genome shotgun (WGS) entry which is preliminary data.</text>
</comment>
<proteinExistence type="predicted"/>
<evidence type="ECO:0000313" key="2">
    <source>
        <dbReference type="EMBL" id="MET3652113.1"/>
    </source>
</evidence>
<dbReference type="SUPFAM" id="SSF53756">
    <property type="entry name" value="UDP-Glycosyltransferase/glycogen phosphorylase"/>
    <property type="match status" value="1"/>
</dbReference>
<dbReference type="Proteomes" id="UP001549184">
    <property type="component" value="Unassembled WGS sequence"/>
</dbReference>
<name>A0ABV2JWE0_9GAMM</name>